<dbReference type="Proteomes" id="UP001195483">
    <property type="component" value="Unassembled WGS sequence"/>
</dbReference>
<reference evidence="2" key="3">
    <citation type="submission" date="2023-05" db="EMBL/GenBank/DDBJ databases">
        <authorList>
            <person name="Smith C.H."/>
        </authorList>
    </citation>
    <scope>NUCLEOTIDE SEQUENCE</scope>
    <source>
        <strain evidence="2">CHS0354</strain>
        <tissue evidence="2">Mantle</tissue>
    </source>
</reference>
<feature type="region of interest" description="Disordered" evidence="1">
    <location>
        <begin position="231"/>
        <end position="304"/>
    </location>
</feature>
<protein>
    <submittedName>
        <fullName evidence="2">Uncharacterized protein</fullName>
    </submittedName>
</protein>
<evidence type="ECO:0000313" key="2">
    <source>
        <dbReference type="EMBL" id="KAK3589067.1"/>
    </source>
</evidence>
<dbReference type="AlphaFoldDB" id="A0AAE0VTY5"/>
<keyword evidence="3" id="KW-1185">Reference proteome</keyword>
<reference evidence="2" key="2">
    <citation type="journal article" date="2021" name="Genome Biol. Evol.">
        <title>Developing a high-quality reference genome for a parasitic bivalve with doubly uniparental inheritance (Bivalvia: Unionida).</title>
        <authorList>
            <person name="Smith C.H."/>
        </authorList>
    </citation>
    <scope>NUCLEOTIDE SEQUENCE</scope>
    <source>
        <strain evidence="2">CHS0354</strain>
        <tissue evidence="2">Mantle</tissue>
    </source>
</reference>
<feature type="compositionally biased region" description="Polar residues" evidence="1">
    <location>
        <begin position="245"/>
        <end position="281"/>
    </location>
</feature>
<comment type="caution">
    <text evidence="2">The sequence shown here is derived from an EMBL/GenBank/DDBJ whole genome shotgun (WGS) entry which is preliminary data.</text>
</comment>
<gene>
    <name evidence="2" type="ORF">CHS0354_008717</name>
</gene>
<sequence length="304" mass="35241">MNDTEIDKTSMRSNVIEQRMFELTVSTIDTAKHSIAIDLRRSQNLMKKRLKKYRDRQREIMKSKQDAQANSIEALMSRSFKKTSCRKSAKSRPKTSPAKLERDKGSNLDNCEDSETDSDIEIDGSFYIDYQRSKIDLRPKTAVNILQKNVSLDKYVKIGRLGSPNKEIRYLDEDELKDREIFYKHIVQGRIKEEKNTLCMLNEKVAQFCEKDTIQTMEKKRNQTQMKLYVSPKTPENNDKRPLSTHVTQGSSNIQSSAVSKVSEVSNQRRLPTHSLSAISSKRQRNVKERTLHPVPRISNTKLR</sequence>
<evidence type="ECO:0000313" key="3">
    <source>
        <dbReference type="Proteomes" id="UP001195483"/>
    </source>
</evidence>
<name>A0AAE0VTY5_9BIVA</name>
<proteinExistence type="predicted"/>
<feature type="region of interest" description="Disordered" evidence="1">
    <location>
        <begin position="79"/>
        <end position="116"/>
    </location>
</feature>
<organism evidence="2 3">
    <name type="scientific">Potamilus streckersoni</name>
    <dbReference type="NCBI Taxonomy" id="2493646"/>
    <lineage>
        <taxon>Eukaryota</taxon>
        <taxon>Metazoa</taxon>
        <taxon>Spiralia</taxon>
        <taxon>Lophotrochozoa</taxon>
        <taxon>Mollusca</taxon>
        <taxon>Bivalvia</taxon>
        <taxon>Autobranchia</taxon>
        <taxon>Heteroconchia</taxon>
        <taxon>Palaeoheterodonta</taxon>
        <taxon>Unionida</taxon>
        <taxon>Unionoidea</taxon>
        <taxon>Unionidae</taxon>
        <taxon>Ambleminae</taxon>
        <taxon>Lampsilini</taxon>
        <taxon>Potamilus</taxon>
    </lineage>
</organism>
<feature type="compositionally biased region" description="Basic residues" evidence="1">
    <location>
        <begin position="79"/>
        <end position="93"/>
    </location>
</feature>
<reference evidence="2" key="1">
    <citation type="journal article" date="2021" name="Genome Biol. Evol.">
        <title>A High-Quality Reference Genome for a Parasitic Bivalve with Doubly Uniparental Inheritance (Bivalvia: Unionida).</title>
        <authorList>
            <person name="Smith C.H."/>
        </authorList>
    </citation>
    <scope>NUCLEOTIDE SEQUENCE</scope>
    <source>
        <strain evidence="2">CHS0354</strain>
    </source>
</reference>
<accession>A0AAE0VTY5</accession>
<dbReference type="EMBL" id="JAEAOA010000569">
    <property type="protein sequence ID" value="KAK3589067.1"/>
    <property type="molecule type" value="Genomic_DNA"/>
</dbReference>
<evidence type="ECO:0000256" key="1">
    <source>
        <dbReference type="SAM" id="MobiDB-lite"/>
    </source>
</evidence>